<organism evidence="3 4">
    <name type="scientific">Spirobacillus cienkowskii</name>
    <dbReference type="NCBI Taxonomy" id="495820"/>
    <lineage>
        <taxon>Bacteria</taxon>
        <taxon>Pseudomonadati</taxon>
        <taxon>Bdellovibrionota</taxon>
        <taxon>Oligoflexia</taxon>
        <taxon>Silvanigrellales</taxon>
        <taxon>Spirobacillus</taxon>
    </lineage>
</organism>
<feature type="binding site" evidence="2">
    <location>
        <begin position="69"/>
        <end position="71"/>
    </location>
    <ligand>
        <name>substrate</name>
    </ligand>
</feature>
<feature type="active site" evidence="2">
    <location>
        <position position="24"/>
    </location>
</feature>
<feature type="binding site" evidence="2">
    <location>
        <position position="192"/>
    </location>
    <ligand>
        <name>substrate</name>
    </ligand>
</feature>
<accession>A0A369KWM1</accession>
<comment type="similarity">
    <text evidence="2">Belongs to the UPP synthase family.</text>
</comment>
<feature type="binding site" evidence="2">
    <location>
        <begin position="25"/>
        <end position="28"/>
    </location>
    <ligand>
        <name>substrate</name>
    </ligand>
</feature>
<feature type="binding site" evidence="2">
    <location>
        <position position="73"/>
    </location>
    <ligand>
        <name>substrate</name>
    </ligand>
</feature>
<dbReference type="CDD" id="cd00475">
    <property type="entry name" value="Cis_IPPS"/>
    <property type="match status" value="1"/>
</dbReference>
<keyword evidence="4" id="KW-1185">Reference proteome</keyword>
<dbReference type="EC" id="2.5.1.-" evidence="2"/>
<dbReference type="InterPro" id="IPR001441">
    <property type="entry name" value="UPP_synth-like"/>
</dbReference>
<name>A0A369KWM1_9BACT</name>
<feature type="binding site" evidence="2">
    <location>
        <position position="211"/>
    </location>
    <ligand>
        <name>Mg(2+)</name>
        <dbReference type="ChEBI" id="CHEBI:18420"/>
    </ligand>
</feature>
<keyword evidence="2" id="KW-0460">Magnesium</keyword>
<dbReference type="AlphaFoldDB" id="A0A369KWM1"/>
<dbReference type="InterPro" id="IPR036424">
    <property type="entry name" value="UPP_synth-like_sf"/>
</dbReference>
<feature type="binding site" evidence="2">
    <location>
        <position position="24"/>
    </location>
    <ligand>
        <name>Mg(2+)</name>
        <dbReference type="ChEBI" id="CHEBI:18420"/>
    </ligand>
</feature>
<comment type="cofactor">
    <cofactor evidence="2">
        <name>Mg(2+)</name>
        <dbReference type="ChEBI" id="CHEBI:18420"/>
    </cofactor>
    <text evidence="2">Binds 2 magnesium ions per subunit.</text>
</comment>
<dbReference type="FunFam" id="3.40.1180.10:FF:000001">
    <property type="entry name" value="(2E,6E)-farnesyl-diphosphate-specific ditrans,polycis-undecaprenyl-diphosphate synthase"/>
    <property type="match status" value="1"/>
</dbReference>
<evidence type="ECO:0000313" key="4">
    <source>
        <dbReference type="Proteomes" id="UP000253934"/>
    </source>
</evidence>
<feature type="active site" description="Proton acceptor" evidence="2">
    <location>
        <position position="72"/>
    </location>
</feature>
<dbReference type="PANTHER" id="PTHR10291">
    <property type="entry name" value="DEHYDRODOLICHYL DIPHOSPHATE SYNTHASE FAMILY MEMBER"/>
    <property type="match status" value="1"/>
</dbReference>
<comment type="subunit">
    <text evidence="2">Homodimer.</text>
</comment>
<comment type="caution">
    <text evidence="3">The sequence shown here is derived from an EMBL/GenBank/DDBJ whole genome shotgun (WGS) entry which is preliminary data.</text>
</comment>
<dbReference type="Pfam" id="PF01255">
    <property type="entry name" value="Prenyltransf"/>
    <property type="match status" value="1"/>
</dbReference>
<dbReference type="Proteomes" id="UP000253934">
    <property type="component" value="Unassembled WGS sequence"/>
</dbReference>
<feature type="binding site" evidence="2">
    <location>
        <begin position="198"/>
        <end position="200"/>
    </location>
    <ligand>
        <name>substrate</name>
    </ligand>
</feature>
<feature type="binding site" evidence="2">
    <location>
        <position position="41"/>
    </location>
    <ligand>
        <name>substrate</name>
    </ligand>
</feature>
<protein>
    <recommendedName>
        <fullName evidence="2">Isoprenyl transferase</fullName>
        <ecNumber evidence="2">2.5.1.-</ecNumber>
    </recommendedName>
</protein>
<reference evidence="3" key="1">
    <citation type="submission" date="2018-04" db="EMBL/GenBank/DDBJ databases">
        <title>Draft genome sequence of the Candidatus Spirobacillus cienkowskii, a pathogen of freshwater Daphnia species, reconstructed from hemolymph metagenomic reads.</title>
        <authorList>
            <person name="Bresciani L."/>
            <person name="Lemos L.N."/>
            <person name="Wale N."/>
            <person name="Lin J.Y."/>
            <person name="Fernandes G.R."/>
            <person name="Duffy M.A."/>
            <person name="Rodrigues J.M."/>
        </authorList>
    </citation>
    <scope>NUCLEOTIDE SEQUENCE [LARGE SCALE GENOMIC DNA]</scope>
    <source>
        <strain evidence="3">Binning01</strain>
    </source>
</reference>
<dbReference type="NCBIfam" id="TIGR00055">
    <property type="entry name" value="uppS"/>
    <property type="match status" value="1"/>
</dbReference>
<evidence type="ECO:0000313" key="3">
    <source>
        <dbReference type="EMBL" id="RDB35586.1"/>
    </source>
</evidence>
<sequence>MNNFCEKWGINPTLLPNHVGIIMDGNGRWATKRHLPRMAGHRKGVEKVKEITELCVQFNIKALTLFAFSEENWRRPEDEVSNIMGLLRWYIRKEQKIIIENNIQFRVIGDRKKLSTDIIELITNLEAKTIHNTGMHLCIALSYGARGEILRAVKKVVEKVNDGLIYTDDIDEQIFEAHLDTAGIPTLDMFIRTSGEYRVSNFLLWQLAYAEMFFSEVLWPDFDSEKFVNLLRQFALRERRFGMTSDQILTSSTYFKTVSK</sequence>
<comment type="function">
    <text evidence="2">Catalyzes the condensation of isopentenyl diphosphate (IPP) with allylic pyrophosphates generating different type of terpenoids.</text>
</comment>
<proteinExistence type="inferred from homology"/>
<keyword evidence="2" id="KW-0479">Metal-binding</keyword>
<dbReference type="EMBL" id="QOVW01000080">
    <property type="protein sequence ID" value="RDB35586.1"/>
    <property type="molecule type" value="Genomic_DNA"/>
</dbReference>
<dbReference type="GO" id="GO:0016094">
    <property type="term" value="P:polyprenol biosynthetic process"/>
    <property type="evidence" value="ECO:0007669"/>
    <property type="project" value="TreeGrafter"/>
</dbReference>
<dbReference type="Gene3D" id="3.40.1180.10">
    <property type="entry name" value="Decaprenyl diphosphate synthase-like"/>
    <property type="match status" value="1"/>
</dbReference>
<feature type="binding site" evidence="2">
    <location>
        <position position="37"/>
    </location>
    <ligand>
        <name>substrate</name>
    </ligand>
</feature>
<dbReference type="InterPro" id="IPR018520">
    <property type="entry name" value="UPP_synth-like_CS"/>
</dbReference>
<evidence type="ECO:0000256" key="1">
    <source>
        <dbReference type="ARBA" id="ARBA00022679"/>
    </source>
</evidence>
<dbReference type="SUPFAM" id="SSF64005">
    <property type="entry name" value="Undecaprenyl diphosphate synthase"/>
    <property type="match status" value="1"/>
</dbReference>
<feature type="binding site" evidence="2">
    <location>
        <position position="29"/>
    </location>
    <ligand>
        <name>substrate</name>
    </ligand>
</feature>
<keyword evidence="1 2" id="KW-0808">Transferase</keyword>
<dbReference type="HAMAP" id="MF_01139">
    <property type="entry name" value="ISPT"/>
    <property type="match status" value="1"/>
</dbReference>
<dbReference type="NCBIfam" id="NF011405">
    <property type="entry name" value="PRK14830.1"/>
    <property type="match status" value="1"/>
</dbReference>
<feature type="binding site" evidence="2">
    <location>
        <position position="75"/>
    </location>
    <ligand>
        <name>substrate</name>
    </ligand>
</feature>
<dbReference type="GO" id="GO:0045547">
    <property type="term" value="F:ditrans,polycis-polyprenyl diphosphate synthase [(2E,6E)-farnesyl diphosphate specific] activity"/>
    <property type="evidence" value="ECO:0007669"/>
    <property type="project" value="TreeGrafter"/>
</dbReference>
<dbReference type="GO" id="GO:0000287">
    <property type="term" value="F:magnesium ion binding"/>
    <property type="evidence" value="ECO:0007669"/>
    <property type="project" value="UniProtKB-UniRule"/>
</dbReference>
<dbReference type="PANTHER" id="PTHR10291:SF0">
    <property type="entry name" value="DEHYDRODOLICHYL DIPHOSPHATE SYNTHASE 2"/>
    <property type="match status" value="1"/>
</dbReference>
<dbReference type="PROSITE" id="PS01066">
    <property type="entry name" value="UPP_SYNTHASE"/>
    <property type="match status" value="1"/>
</dbReference>
<gene>
    <name evidence="3" type="ORF">DCC88_09230</name>
</gene>
<evidence type="ECO:0000256" key="2">
    <source>
        <dbReference type="HAMAP-Rule" id="MF_01139"/>
    </source>
</evidence>